<dbReference type="GO" id="GO:0043161">
    <property type="term" value="P:proteasome-mediated ubiquitin-dependent protein catabolic process"/>
    <property type="evidence" value="ECO:0007669"/>
    <property type="project" value="TreeGrafter"/>
</dbReference>
<gene>
    <name evidence="3" type="primary">GID4</name>
    <name evidence="3" type="ORF">SK128_000064</name>
</gene>
<comment type="similarity">
    <text evidence="1">Belongs to the GID4/VID24 family.</text>
</comment>
<dbReference type="GO" id="GO:0005773">
    <property type="term" value="C:vacuole"/>
    <property type="evidence" value="ECO:0007669"/>
    <property type="project" value="GOC"/>
</dbReference>
<protein>
    <submittedName>
        <fullName evidence="3">GID complex subunit 4, VID24</fullName>
    </submittedName>
</protein>
<dbReference type="GO" id="GO:0007039">
    <property type="term" value="P:protein catabolic process in the vacuole"/>
    <property type="evidence" value="ECO:0007669"/>
    <property type="project" value="TreeGrafter"/>
</dbReference>
<evidence type="ECO:0000256" key="1">
    <source>
        <dbReference type="ARBA" id="ARBA00061469"/>
    </source>
</evidence>
<dbReference type="Pfam" id="PF09783">
    <property type="entry name" value="Vac_ImportDeg"/>
    <property type="match status" value="1"/>
</dbReference>
<dbReference type="InterPro" id="IPR018618">
    <property type="entry name" value="GID4/10-like"/>
</dbReference>
<accession>A0AAN8XDV0</accession>
<dbReference type="PANTHER" id="PTHR14534">
    <property type="entry name" value="VACUOLAR IMPORT AND DEGRADATION PROTEIN 24"/>
    <property type="match status" value="1"/>
</dbReference>
<dbReference type="AlphaFoldDB" id="A0AAN8XDV0"/>
<dbReference type="Proteomes" id="UP001381693">
    <property type="component" value="Unassembled WGS sequence"/>
</dbReference>
<evidence type="ECO:0000313" key="3">
    <source>
        <dbReference type="EMBL" id="KAK7076399.1"/>
    </source>
</evidence>
<organism evidence="3 4">
    <name type="scientific">Halocaridina rubra</name>
    <name type="common">Hawaiian red shrimp</name>
    <dbReference type="NCBI Taxonomy" id="373956"/>
    <lineage>
        <taxon>Eukaryota</taxon>
        <taxon>Metazoa</taxon>
        <taxon>Ecdysozoa</taxon>
        <taxon>Arthropoda</taxon>
        <taxon>Crustacea</taxon>
        <taxon>Multicrustacea</taxon>
        <taxon>Malacostraca</taxon>
        <taxon>Eumalacostraca</taxon>
        <taxon>Eucarida</taxon>
        <taxon>Decapoda</taxon>
        <taxon>Pleocyemata</taxon>
        <taxon>Caridea</taxon>
        <taxon>Atyoidea</taxon>
        <taxon>Atyidae</taxon>
        <taxon>Halocaridina</taxon>
    </lineage>
</organism>
<name>A0AAN8XDV0_HALRR</name>
<comment type="caution">
    <text evidence="3">The sequence shown here is derived from an EMBL/GenBank/DDBJ whole genome shotgun (WGS) entry which is preliminary data.</text>
</comment>
<feature type="region of interest" description="Disordered" evidence="2">
    <location>
        <begin position="1"/>
        <end position="24"/>
    </location>
</feature>
<dbReference type="EMBL" id="JAXCGZ010009687">
    <property type="protein sequence ID" value="KAK7076399.1"/>
    <property type="molecule type" value="Genomic_DNA"/>
</dbReference>
<evidence type="ECO:0000313" key="4">
    <source>
        <dbReference type="Proteomes" id="UP001381693"/>
    </source>
</evidence>
<dbReference type="PANTHER" id="PTHR14534:SF3">
    <property type="entry name" value="GID COMPLEX SUBUNIT 4 HOMOLOG"/>
    <property type="match status" value="1"/>
</dbReference>
<evidence type="ECO:0000256" key="2">
    <source>
        <dbReference type="SAM" id="MobiDB-lite"/>
    </source>
</evidence>
<proteinExistence type="inferred from homology"/>
<dbReference type="GO" id="GO:0034657">
    <property type="term" value="C:GID complex"/>
    <property type="evidence" value="ECO:0007669"/>
    <property type="project" value="TreeGrafter"/>
</dbReference>
<dbReference type="GO" id="GO:0006623">
    <property type="term" value="P:protein targeting to vacuole"/>
    <property type="evidence" value="ECO:0007669"/>
    <property type="project" value="TreeGrafter"/>
</dbReference>
<reference evidence="3 4" key="1">
    <citation type="submission" date="2023-11" db="EMBL/GenBank/DDBJ databases">
        <title>Halocaridina rubra genome assembly.</title>
        <authorList>
            <person name="Smith C."/>
        </authorList>
    </citation>
    <scope>NUCLEOTIDE SEQUENCE [LARGE SCALE GENOMIC DNA]</scope>
    <source>
        <strain evidence="3">EP-1</strain>
        <tissue evidence="3">Whole</tissue>
    </source>
</reference>
<sequence length="139" mass="15866">MPVKTEMASLDPPPPANSGQPGVNRSLLYNGSRFQGHQKSKGQSYDVEVVLQHVDEANSYLCGYLKIKGLTEEYPTLTTFFDGEIISDKFPFLTRKWDADEEVDKKHWAFENYNQAWNVLNGSKGLRQGFEVHNIQMPR</sequence>
<dbReference type="GO" id="GO:0045721">
    <property type="term" value="P:negative regulation of gluconeogenesis"/>
    <property type="evidence" value="ECO:0007669"/>
    <property type="project" value="TreeGrafter"/>
</dbReference>
<keyword evidence="4" id="KW-1185">Reference proteome</keyword>